<reference evidence="7 8" key="1">
    <citation type="submission" date="2018-02" db="EMBL/GenBank/DDBJ databases">
        <title>FDA/CDC Antimicrobial Resistant Isolate Bank Genome Sequencing.</title>
        <authorList>
            <person name="Benahmed F.H."/>
            <person name="Lutgring J.D."/>
            <person name="Yoo B."/>
            <person name="Machado M."/>
            <person name="Brown A."/>
            <person name="McAllister G."/>
            <person name="Perry A."/>
            <person name="Halpin A.L."/>
            <person name="Vavikolanu K."/>
            <person name="Ott S."/>
            <person name="Zhao X."/>
            <person name="Tallon L.J."/>
            <person name="Sadzewicz L."/>
            <person name="Aluvathingal J."/>
            <person name="Nadendla S."/>
            <person name="Voskania-kordi A."/>
            <person name="Simonyan V."/>
            <person name="Patel J."/>
            <person name="Shawar R.M."/>
        </authorList>
    </citation>
    <scope>NUCLEOTIDE SEQUENCE [LARGE SCALE GENOMIC DNA]</scope>
    <source>
        <strain evidence="7 8">AR_0356</strain>
    </source>
</reference>
<dbReference type="AlphaFoldDB" id="A0A2R3IXW6"/>
<dbReference type="GO" id="GO:0009279">
    <property type="term" value="C:cell outer membrane"/>
    <property type="evidence" value="ECO:0007669"/>
    <property type="project" value="UniProtKB-SubCell"/>
</dbReference>
<gene>
    <name evidence="7" type="ORF">CSB93_4747</name>
</gene>
<evidence type="ECO:0000256" key="3">
    <source>
        <dbReference type="ARBA" id="ARBA00022729"/>
    </source>
</evidence>
<evidence type="ECO:0000256" key="2">
    <source>
        <dbReference type="ARBA" id="ARBA00005722"/>
    </source>
</evidence>
<accession>A0A2R3IXW6</accession>
<dbReference type="PANTHER" id="PTHR38776:SF1">
    <property type="entry name" value="MLTA-INTERACTING PROTEIN-RELATED"/>
    <property type="match status" value="1"/>
</dbReference>
<protein>
    <submittedName>
        <fullName evidence="7">MltA-interacting MipA family protein</fullName>
    </submittedName>
</protein>
<dbReference type="PANTHER" id="PTHR38776">
    <property type="entry name" value="MLTA-INTERACTING PROTEIN-RELATED"/>
    <property type="match status" value="1"/>
</dbReference>
<organism evidence="7 8">
    <name type="scientific">Pseudomonas paraeruginosa</name>
    <dbReference type="NCBI Taxonomy" id="2994495"/>
    <lineage>
        <taxon>Bacteria</taxon>
        <taxon>Pseudomonadati</taxon>
        <taxon>Pseudomonadota</taxon>
        <taxon>Gammaproteobacteria</taxon>
        <taxon>Pseudomonadales</taxon>
        <taxon>Pseudomonadaceae</taxon>
        <taxon>Pseudomonas</taxon>
    </lineage>
</organism>
<name>A0A2R3IXW6_9PSED</name>
<dbReference type="InterPro" id="IPR010583">
    <property type="entry name" value="MipA"/>
</dbReference>
<feature type="chain" id="PRO_5015328036" evidence="6">
    <location>
        <begin position="22"/>
        <end position="259"/>
    </location>
</feature>
<evidence type="ECO:0000313" key="7">
    <source>
        <dbReference type="EMBL" id="AVK06771.1"/>
    </source>
</evidence>
<dbReference type="Proteomes" id="UP000238390">
    <property type="component" value="Chromosome"/>
</dbReference>
<dbReference type="EMBL" id="CP027169">
    <property type="protein sequence ID" value="AVK06771.1"/>
    <property type="molecule type" value="Genomic_DNA"/>
</dbReference>
<keyword evidence="3 6" id="KW-0732">Signal</keyword>
<comment type="similarity">
    <text evidence="2">Belongs to the MipA/OmpV family.</text>
</comment>
<keyword evidence="5" id="KW-0998">Cell outer membrane</keyword>
<feature type="signal peptide" evidence="6">
    <location>
        <begin position="1"/>
        <end position="21"/>
    </location>
</feature>
<keyword evidence="4" id="KW-0472">Membrane</keyword>
<keyword evidence="8" id="KW-1185">Reference proteome</keyword>
<evidence type="ECO:0000256" key="6">
    <source>
        <dbReference type="SAM" id="SignalP"/>
    </source>
</evidence>
<evidence type="ECO:0000256" key="5">
    <source>
        <dbReference type="ARBA" id="ARBA00023237"/>
    </source>
</evidence>
<evidence type="ECO:0000313" key="8">
    <source>
        <dbReference type="Proteomes" id="UP000238390"/>
    </source>
</evidence>
<evidence type="ECO:0000256" key="1">
    <source>
        <dbReference type="ARBA" id="ARBA00004442"/>
    </source>
</evidence>
<comment type="subcellular location">
    <subcellularLocation>
        <location evidence="1">Cell outer membrane</location>
    </subcellularLocation>
</comment>
<evidence type="ECO:0000256" key="4">
    <source>
        <dbReference type="ARBA" id="ARBA00023136"/>
    </source>
</evidence>
<dbReference type="Pfam" id="PF06629">
    <property type="entry name" value="MipA"/>
    <property type="match status" value="1"/>
</dbReference>
<sequence>MKTASLCLAGTLAGLCSAATAEEWHYSLGLGASNAPRYSGSDERVSAPLVNLEVEGPYGFFLDLDKGLGWQHDWQDASLALYAGPSERRKDRCSRFHGSDRLNGLGSIDARPRLGLAGTYDIGPVTLGATFEHALRKDSERDTGSAFSSLELSLSGELYEGRFGRLNGALDSRFGDGDYLRTWYGVSARQAARSRFKAYDAHGGLVSIGASLTWRYPLGQDTSLIGAFDIQRLAGDAGDSPIVERRTQSSLSALVEYRF</sequence>
<dbReference type="RefSeq" id="WP_058145421.1">
    <property type="nucleotide sequence ID" value="NZ_CP027169.1"/>
</dbReference>
<proteinExistence type="inferred from homology"/>